<comment type="caution">
    <text evidence="2">The sequence shown here is derived from an EMBL/GenBank/DDBJ whole genome shotgun (WGS) entry which is preliminary data.</text>
</comment>
<keyword evidence="3" id="KW-1185">Reference proteome</keyword>
<dbReference type="Proteomes" id="UP000828251">
    <property type="component" value="Unassembled WGS sequence"/>
</dbReference>
<accession>A0A9D3WM38</accession>
<dbReference type="InterPro" id="IPR052343">
    <property type="entry name" value="Retrotransposon-Effector_Assoc"/>
</dbReference>
<evidence type="ECO:0000313" key="2">
    <source>
        <dbReference type="EMBL" id="KAH1131560.1"/>
    </source>
</evidence>
<proteinExistence type="predicted"/>
<dbReference type="AlphaFoldDB" id="A0A9D3WM38"/>
<dbReference type="OrthoDB" id="6629474at2759"/>
<dbReference type="Pfam" id="PF00078">
    <property type="entry name" value="RVT_1"/>
    <property type="match status" value="1"/>
</dbReference>
<dbReference type="PANTHER" id="PTHR46890">
    <property type="entry name" value="NON-LTR RETROLELEMENT REVERSE TRANSCRIPTASE-LIKE PROTEIN-RELATED"/>
    <property type="match status" value="1"/>
</dbReference>
<protein>
    <recommendedName>
        <fullName evidence="1">Reverse transcriptase domain-containing protein</fullName>
    </recommendedName>
</protein>
<sequence>MKVIANEFKVVFSNFISPELARFIAGRNISDNVIIAQKVIHSMRSRIKGRNWMAIKLDLEKAYDRISLDFIDASLVVAGILKFLRRVIMGAISSSSMQILWNGVPSKPFKPVRGIRQGCPLSPYLFVLCMEWLGHLISSEIIVGRWHPIRLSGSGLPLFHLFC</sequence>
<gene>
    <name evidence="2" type="ORF">J1N35_002938</name>
</gene>
<name>A0A9D3WM38_9ROSI</name>
<feature type="domain" description="Reverse transcriptase" evidence="1">
    <location>
        <begin position="1"/>
        <end position="163"/>
    </location>
</feature>
<dbReference type="EMBL" id="JAIQCV010000001">
    <property type="protein sequence ID" value="KAH1131560.1"/>
    <property type="molecule type" value="Genomic_DNA"/>
</dbReference>
<evidence type="ECO:0000313" key="3">
    <source>
        <dbReference type="Proteomes" id="UP000828251"/>
    </source>
</evidence>
<dbReference type="InterPro" id="IPR000477">
    <property type="entry name" value="RT_dom"/>
</dbReference>
<organism evidence="2 3">
    <name type="scientific">Gossypium stocksii</name>
    <dbReference type="NCBI Taxonomy" id="47602"/>
    <lineage>
        <taxon>Eukaryota</taxon>
        <taxon>Viridiplantae</taxon>
        <taxon>Streptophyta</taxon>
        <taxon>Embryophyta</taxon>
        <taxon>Tracheophyta</taxon>
        <taxon>Spermatophyta</taxon>
        <taxon>Magnoliopsida</taxon>
        <taxon>eudicotyledons</taxon>
        <taxon>Gunneridae</taxon>
        <taxon>Pentapetalae</taxon>
        <taxon>rosids</taxon>
        <taxon>malvids</taxon>
        <taxon>Malvales</taxon>
        <taxon>Malvaceae</taxon>
        <taxon>Malvoideae</taxon>
        <taxon>Gossypium</taxon>
    </lineage>
</organism>
<reference evidence="2 3" key="1">
    <citation type="journal article" date="2021" name="Plant Biotechnol. J.">
        <title>Multi-omics assisted identification of the key and species-specific regulatory components of drought-tolerant mechanisms in Gossypium stocksii.</title>
        <authorList>
            <person name="Yu D."/>
            <person name="Ke L."/>
            <person name="Zhang D."/>
            <person name="Wu Y."/>
            <person name="Sun Y."/>
            <person name="Mei J."/>
            <person name="Sun J."/>
            <person name="Sun Y."/>
        </authorList>
    </citation>
    <scope>NUCLEOTIDE SEQUENCE [LARGE SCALE GENOMIC DNA]</scope>
    <source>
        <strain evidence="3">cv. E1</strain>
        <tissue evidence="2">Leaf</tissue>
    </source>
</reference>
<dbReference type="PROSITE" id="PS50878">
    <property type="entry name" value="RT_POL"/>
    <property type="match status" value="1"/>
</dbReference>
<evidence type="ECO:0000259" key="1">
    <source>
        <dbReference type="PROSITE" id="PS50878"/>
    </source>
</evidence>
<dbReference type="PANTHER" id="PTHR46890:SF48">
    <property type="entry name" value="RNA-DIRECTED DNA POLYMERASE"/>
    <property type="match status" value="1"/>
</dbReference>